<evidence type="ECO:0000256" key="5">
    <source>
        <dbReference type="ARBA" id="ARBA00023136"/>
    </source>
</evidence>
<evidence type="ECO:0000256" key="1">
    <source>
        <dbReference type="ARBA" id="ARBA00004651"/>
    </source>
</evidence>
<keyword evidence="11" id="KW-1185">Reference proteome</keyword>
<keyword evidence="4 7" id="KW-1133">Transmembrane helix</keyword>
<reference evidence="9" key="1">
    <citation type="submission" date="2014-05" db="EMBL/GenBank/DDBJ databases">
        <authorList>
            <person name="Horn Fabian"/>
        </authorList>
    </citation>
    <scope>NUCLEOTIDE SEQUENCE</scope>
</reference>
<reference evidence="10 11" key="2">
    <citation type="submission" date="2021-03" db="EMBL/GenBank/DDBJ databases">
        <title>Genomic Encyclopedia of Type Strains, Phase IV (KMG-IV): sequencing the most valuable type-strain genomes for metagenomic binning, comparative biology and taxonomic classification.</title>
        <authorList>
            <person name="Goeker M."/>
        </authorList>
    </citation>
    <scope>NUCLEOTIDE SEQUENCE [LARGE SCALE GENOMIC DNA]</scope>
    <source>
        <strain evidence="10 11">DSM 41954</strain>
    </source>
</reference>
<dbReference type="GO" id="GO:0005886">
    <property type="term" value="C:plasma membrane"/>
    <property type="evidence" value="ECO:0007669"/>
    <property type="project" value="UniProtKB-SubCell"/>
</dbReference>
<evidence type="ECO:0000256" key="2">
    <source>
        <dbReference type="ARBA" id="ARBA00022475"/>
    </source>
</evidence>
<feature type="domain" description="ABC3 transporter permease C-terminal" evidence="8">
    <location>
        <begin position="249"/>
        <end position="360"/>
    </location>
</feature>
<feature type="transmembrane region" description="Helical" evidence="7">
    <location>
        <begin position="379"/>
        <end position="400"/>
    </location>
</feature>
<evidence type="ECO:0000313" key="10">
    <source>
        <dbReference type="EMBL" id="MBP2067790.1"/>
    </source>
</evidence>
<organism evidence="9">
    <name type="scientific">Streptomyces iranensis</name>
    <dbReference type="NCBI Taxonomy" id="576784"/>
    <lineage>
        <taxon>Bacteria</taxon>
        <taxon>Bacillati</taxon>
        <taxon>Actinomycetota</taxon>
        <taxon>Actinomycetes</taxon>
        <taxon>Kitasatosporales</taxon>
        <taxon>Streptomycetaceae</taxon>
        <taxon>Streptomyces</taxon>
        <taxon>Streptomyces violaceusniger group</taxon>
    </lineage>
</organism>
<feature type="transmembrane region" description="Helical" evidence="7">
    <location>
        <begin position="755"/>
        <end position="781"/>
    </location>
</feature>
<sequence>MSGPDDGHAGPDDGHTGTSGRTGQATLTAVPPRPPAPEEPPQRPGITRWAADLAMGGRFAVTGGRESWARTIMTAVGVGLGVTLLLFAASVPTMDSARTERSNAIAAFGFGEEPEPGPGTVHVAQANTDFRDMDISGVVLAPDGSRPPHPPGISGVPAAGEMYVSPALKKLLDSDEGKLLRDRFPYRVAGVIGDSGLSGPTELRYYAGITPKQFDSVPSSYHLDSWGAQDTSGDELDPALVLLVVIGCVVLLLPVLIFIATAARFGGERRDRRLAALRLVGADIHMTRRIAAGESLFGSVLGLAVGATLFLLLREAVGGASMMGLSFFTSDITPSFPLALAIVVTVPASAVAVTLIALRAIAIEPLGVVRNATPKRRRLWWRLLLPLLGIGLLAPLAGGFGVGSSGGDFQSYQAAAGAALLLIGTTALLPWLVESVVERFGKGPVPWLLATRRLQLSSGTAARAVSGITVAVAGAIALQMLFGSVEGQSTEETNQDPNRAQLMMNIKVDNGAQARDAFDRLGAAKGVRSVLEITEGSISDAHSKAKDPADIPTNSLTVAGCPALRELAHITSCRDGDAFIVTRDPEYTGPDNAFAKPGAQVNVAFDDEGMPTPGKQKLWTVPRSAKKVESREDPNGALHSGIFATPGAFDISDLANPQAVAMLRLDPKVPDADEYVRNASVTITPTLDVTQITSSSQSSEFQTIRNVLFIGATSTLLLIGASMIVTTLEQLRDRKRLLSVLVAFGTRRSTLSWSILWQTAVPVVLGLALSIAGGLALGVLLLKMVGEGIAVDWAGLAAMTGIGAGVILVVTLASLPPLWRMMRPEGLRTE</sequence>
<name>A0A060ZLI2_9ACTN</name>
<feature type="transmembrane region" description="Helical" evidence="7">
    <location>
        <begin position="336"/>
        <end position="358"/>
    </location>
</feature>
<feature type="transmembrane region" description="Helical" evidence="7">
    <location>
        <begin position="296"/>
        <end position="316"/>
    </location>
</feature>
<dbReference type="InterPro" id="IPR003838">
    <property type="entry name" value="ABC3_permease_C"/>
</dbReference>
<feature type="compositionally biased region" description="Pro residues" evidence="6">
    <location>
        <begin position="31"/>
        <end position="43"/>
    </location>
</feature>
<dbReference type="Pfam" id="PF02687">
    <property type="entry name" value="FtsX"/>
    <property type="match status" value="2"/>
</dbReference>
<feature type="transmembrane region" description="Helical" evidence="7">
    <location>
        <begin position="793"/>
        <end position="815"/>
    </location>
</feature>
<evidence type="ECO:0000313" key="11">
    <source>
        <dbReference type="Proteomes" id="UP000756710"/>
    </source>
</evidence>
<comment type="subcellular location">
    <subcellularLocation>
        <location evidence="1">Cell membrane</location>
        <topology evidence="1">Multi-pass membrane protein</topology>
    </subcellularLocation>
</comment>
<feature type="transmembrane region" description="Helical" evidence="7">
    <location>
        <begin position="68"/>
        <end position="89"/>
    </location>
</feature>
<dbReference type="RefSeq" id="WP_078956677.1">
    <property type="nucleotide sequence ID" value="NZ_BAABDR010000005.1"/>
</dbReference>
<feature type="transmembrane region" description="Helical" evidence="7">
    <location>
        <begin position="239"/>
        <end position="263"/>
    </location>
</feature>
<dbReference type="InterPro" id="IPR038766">
    <property type="entry name" value="Membrane_comp_ABC_pdt"/>
</dbReference>
<dbReference type="PANTHER" id="PTHR30287:SF2">
    <property type="entry name" value="BLL1001 PROTEIN"/>
    <property type="match status" value="1"/>
</dbReference>
<evidence type="ECO:0000256" key="7">
    <source>
        <dbReference type="SAM" id="Phobius"/>
    </source>
</evidence>
<accession>A0A060ZLI2</accession>
<dbReference type="EMBL" id="LK022848">
    <property type="protein sequence ID" value="CDR06950.1"/>
    <property type="molecule type" value="Genomic_DNA"/>
</dbReference>
<keyword evidence="5 7" id="KW-0472">Membrane</keyword>
<feature type="transmembrane region" description="Helical" evidence="7">
    <location>
        <begin position="412"/>
        <end position="433"/>
    </location>
</feature>
<dbReference type="PANTHER" id="PTHR30287">
    <property type="entry name" value="MEMBRANE COMPONENT OF PREDICTED ABC SUPERFAMILY METABOLITE UPTAKE TRANSPORTER"/>
    <property type="match status" value="1"/>
</dbReference>
<keyword evidence="2" id="KW-1003">Cell membrane</keyword>
<gene>
    <name evidence="10" type="ORF">J2Z30_008857</name>
    <name evidence="9" type="ORF">SIRAN3814</name>
</gene>
<evidence type="ECO:0000256" key="6">
    <source>
        <dbReference type="SAM" id="MobiDB-lite"/>
    </source>
</evidence>
<proteinExistence type="predicted"/>
<dbReference type="AlphaFoldDB" id="A0A060ZLI2"/>
<evidence type="ECO:0000259" key="8">
    <source>
        <dbReference type="Pfam" id="PF02687"/>
    </source>
</evidence>
<feature type="compositionally biased region" description="Basic and acidic residues" evidence="6">
    <location>
        <begin position="1"/>
        <end position="15"/>
    </location>
</feature>
<dbReference type="GeneID" id="32466874"/>
<feature type="domain" description="ABC3 transporter permease C-terminal" evidence="8">
    <location>
        <begin position="711"/>
        <end position="823"/>
    </location>
</feature>
<evidence type="ECO:0000313" key="9">
    <source>
        <dbReference type="EMBL" id="CDR06950.1"/>
    </source>
</evidence>
<protein>
    <recommendedName>
        <fullName evidence="8">ABC3 transporter permease C-terminal domain-containing protein</fullName>
    </recommendedName>
</protein>
<keyword evidence="3 7" id="KW-0812">Transmembrane</keyword>
<feature type="transmembrane region" description="Helical" evidence="7">
    <location>
        <begin position="707"/>
        <end position="728"/>
    </location>
</feature>
<evidence type="ECO:0000256" key="3">
    <source>
        <dbReference type="ARBA" id="ARBA00022692"/>
    </source>
</evidence>
<feature type="region of interest" description="Disordered" evidence="6">
    <location>
        <begin position="1"/>
        <end position="45"/>
    </location>
</feature>
<dbReference type="Proteomes" id="UP000756710">
    <property type="component" value="Unassembled WGS sequence"/>
</dbReference>
<dbReference type="EMBL" id="JAGGLR010000033">
    <property type="protein sequence ID" value="MBP2067790.1"/>
    <property type="molecule type" value="Genomic_DNA"/>
</dbReference>
<dbReference type="HOGENOM" id="CLU_021084_0_0_11"/>
<evidence type="ECO:0000256" key="4">
    <source>
        <dbReference type="ARBA" id="ARBA00022989"/>
    </source>
</evidence>